<dbReference type="SMART" id="SM00086">
    <property type="entry name" value="PAC"/>
    <property type="match status" value="2"/>
</dbReference>
<dbReference type="PANTHER" id="PTHR43304:SF1">
    <property type="entry name" value="PAC DOMAIN-CONTAINING PROTEIN"/>
    <property type="match status" value="1"/>
</dbReference>
<evidence type="ECO:0000259" key="7">
    <source>
        <dbReference type="PROSITE" id="PS50109"/>
    </source>
</evidence>
<dbReference type="PANTHER" id="PTHR43304">
    <property type="entry name" value="PHYTOCHROME-LIKE PROTEIN CPH1"/>
    <property type="match status" value="1"/>
</dbReference>
<dbReference type="PROSITE" id="PS50109">
    <property type="entry name" value="HIS_KIN"/>
    <property type="match status" value="1"/>
</dbReference>
<feature type="transmembrane region" description="Helical" evidence="6">
    <location>
        <begin position="72"/>
        <end position="91"/>
    </location>
</feature>
<feature type="transmembrane region" description="Helical" evidence="6">
    <location>
        <begin position="97"/>
        <end position="118"/>
    </location>
</feature>
<dbReference type="InterPro" id="IPR001610">
    <property type="entry name" value="PAC"/>
</dbReference>
<dbReference type="InterPro" id="IPR036890">
    <property type="entry name" value="HATPase_C_sf"/>
</dbReference>
<keyword evidence="11" id="KW-1185">Reference proteome</keyword>
<keyword evidence="6" id="KW-1133">Transmembrane helix</keyword>
<keyword evidence="3" id="KW-0597">Phosphoprotein</keyword>
<dbReference type="InterPro" id="IPR005467">
    <property type="entry name" value="His_kinase_dom"/>
</dbReference>
<dbReference type="CDD" id="cd00075">
    <property type="entry name" value="HATPase"/>
    <property type="match status" value="1"/>
</dbReference>
<dbReference type="PROSITE" id="PS50113">
    <property type="entry name" value="PAC"/>
    <property type="match status" value="1"/>
</dbReference>
<dbReference type="Pfam" id="PF02518">
    <property type="entry name" value="HATPase_c"/>
    <property type="match status" value="1"/>
</dbReference>
<evidence type="ECO:0000256" key="5">
    <source>
        <dbReference type="ARBA" id="ARBA00022777"/>
    </source>
</evidence>
<evidence type="ECO:0000256" key="2">
    <source>
        <dbReference type="ARBA" id="ARBA00012438"/>
    </source>
</evidence>
<accession>A0A9E7TLE5</accession>
<comment type="catalytic activity">
    <reaction evidence="1">
        <text>ATP + protein L-histidine = ADP + protein N-phospho-L-histidine.</text>
        <dbReference type="EC" id="2.7.13.3"/>
    </reaction>
</comment>
<dbReference type="KEGG" id="mend:L6E24_05965"/>
<keyword evidence="5" id="KW-0418">Kinase</keyword>
<dbReference type="PRINTS" id="PR00344">
    <property type="entry name" value="BCTRLSENSOR"/>
</dbReference>
<dbReference type="SMART" id="SM00091">
    <property type="entry name" value="PAS"/>
    <property type="match status" value="4"/>
</dbReference>
<dbReference type="Pfam" id="PF13188">
    <property type="entry name" value="PAS_8"/>
    <property type="match status" value="1"/>
</dbReference>
<reference evidence="10" key="1">
    <citation type="submission" date="2022-04" db="EMBL/GenBank/DDBJ databases">
        <title>Complete genome of Methanoplanus endosymbiosus DSM 3599.</title>
        <authorList>
            <person name="Chen S.-C."/>
            <person name="You Y.-T."/>
            <person name="Zhou Y.-Z."/>
            <person name="Lai M.-C."/>
        </authorList>
    </citation>
    <scope>NUCLEOTIDE SEQUENCE</scope>
    <source>
        <strain evidence="10">DSM 3599</strain>
    </source>
</reference>
<sequence length="983" mass="112164">MSSVKKKGAALYKPHTISKDKIILLLSGILSFLILTSEINLYIYADPLQFYLAHIFIFPVILFSVFIPEKGFILSAGTGFCYLLASLITISDGMRDILSSSLVFLAYITTGLLLSIVIQEIKDKEKEIEDSRKFYENLFENSPDGTIICSGNGEILFANESATKILDLKKEKIIGEKISDIGINPENFERKNGNNTKTEMESSKVKFTGRNNQETWVEIYGKETDKKSGRYQILLHNITDSVKAEEALLKSETRLRELTSQLPEVIFELDMEGNFTYATRYSMNIFRKAPEELTSGMKFWDVLVPEDSERAMNNFEWFMNGRIIGSVEYRAINPDEKEVPILVHFSYIIINNEIQGLRGVALDLSQRKHIEKALKHSEKNFKTLFENSIDAIITHNISGKIFEGNESAHRLLKTGNDELKSRNILDFFPENEIKEIQKSINEMKSGKSVLFESTLLSTDNNILNVEMSSKMIDPAEEKIQTIIRDITERKKNERALTESEKRFRNLTDLLPQTIFETDSDGKITFLNKMGFRTFGVNAEKPDYELYITDLVSDSDKENLMSEFLSILPEKAASVSDEGKEYTGITSINKNMPLLIYLSPIGAQGECRGVRGAAIEISGIKKAERALRKSEQRLNLAIEGAGICVWDWNMEKDEMFFAGNYQELFRCSVPEQDKNPESWREVLQLKFFSDIMAFFSDITDVDSKKYDRESRHFESEYKMKCRDGNHKWINVLGKVAEWDAHRIPTRIVGIMIDITEIRNYQNALYESNKKLNLLSSITRHDILNHLAGVKGFTDLLDKKTPEGNPELKHYVKLIRQAADNIQDQITFTRDYQNIGVKSPIWQNALSVLNSARARAQLREIQVSVDLEDFEIYADPMLEKIFFNLMDNAIRHGGNVTKIDVTFEKNSDGGTLIFSDNGIGVPEKFKKKIFEHGFGSNTGLGLFLVKEILEITGMKISETGTEGEGARFEIRIPRESIRYHEKEIA</sequence>
<dbReference type="SMART" id="SM00387">
    <property type="entry name" value="HATPase_c"/>
    <property type="match status" value="1"/>
</dbReference>
<dbReference type="InterPro" id="IPR003594">
    <property type="entry name" value="HATPase_dom"/>
</dbReference>
<dbReference type="SUPFAM" id="SSF55785">
    <property type="entry name" value="PYP-like sensor domain (PAS domain)"/>
    <property type="match status" value="5"/>
</dbReference>
<evidence type="ECO:0000256" key="1">
    <source>
        <dbReference type="ARBA" id="ARBA00000085"/>
    </source>
</evidence>
<dbReference type="InterPro" id="IPR000014">
    <property type="entry name" value="PAS"/>
</dbReference>
<protein>
    <recommendedName>
        <fullName evidence="2">histidine kinase</fullName>
        <ecNumber evidence="2">2.7.13.3</ecNumber>
    </recommendedName>
</protein>
<dbReference type="GO" id="GO:0004673">
    <property type="term" value="F:protein histidine kinase activity"/>
    <property type="evidence" value="ECO:0007669"/>
    <property type="project" value="UniProtKB-EC"/>
</dbReference>
<feature type="domain" description="PAC" evidence="9">
    <location>
        <begin position="712"/>
        <end position="765"/>
    </location>
</feature>
<evidence type="ECO:0000256" key="4">
    <source>
        <dbReference type="ARBA" id="ARBA00022679"/>
    </source>
</evidence>
<dbReference type="InterPro" id="IPR000700">
    <property type="entry name" value="PAS-assoc_C"/>
</dbReference>
<dbReference type="InterPro" id="IPR004358">
    <property type="entry name" value="Sig_transdc_His_kin-like_C"/>
</dbReference>
<dbReference type="Gene3D" id="3.30.565.10">
    <property type="entry name" value="Histidine kinase-like ATPase, C-terminal domain"/>
    <property type="match status" value="1"/>
</dbReference>
<dbReference type="InterPro" id="IPR052162">
    <property type="entry name" value="Sensor_kinase/Photoreceptor"/>
</dbReference>
<evidence type="ECO:0000256" key="3">
    <source>
        <dbReference type="ARBA" id="ARBA00022553"/>
    </source>
</evidence>
<keyword evidence="6" id="KW-0812">Transmembrane</keyword>
<evidence type="ECO:0000313" key="11">
    <source>
        <dbReference type="Proteomes" id="UP001060368"/>
    </source>
</evidence>
<feature type="domain" description="PAS" evidence="8">
    <location>
        <begin position="499"/>
        <end position="570"/>
    </location>
</feature>
<gene>
    <name evidence="10" type="ORF">L6E24_05965</name>
</gene>
<feature type="domain" description="Histidine kinase" evidence="7">
    <location>
        <begin position="776"/>
        <end position="974"/>
    </location>
</feature>
<dbReference type="RefSeq" id="WP_257743797.1">
    <property type="nucleotide sequence ID" value="NZ_CP096115.1"/>
</dbReference>
<dbReference type="EC" id="2.7.13.3" evidence="2"/>
<feature type="domain" description="PAS" evidence="8">
    <location>
        <begin position="131"/>
        <end position="187"/>
    </location>
</feature>
<evidence type="ECO:0000313" key="10">
    <source>
        <dbReference type="EMBL" id="UUX93660.1"/>
    </source>
</evidence>
<dbReference type="GeneID" id="74307225"/>
<feature type="domain" description="PAS" evidence="8">
    <location>
        <begin position="377"/>
        <end position="447"/>
    </location>
</feature>
<dbReference type="SUPFAM" id="SSF55874">
    <property type="entry name" value="ATPase domain of HSP90 chaperone/DNA topoisomerase II/histidine kinase"/>
    <property type="match status" value="1"/>
</dbReference>
<feature type="transmembrane region" description="Helical" evidence="6">
    <location>
        <begin position="21"/>
        <end position="44"/>
    </location>
</feature>
<dbReference type="AlphaFoldDB" id="A0A9E7TLE5"/>
<keyword evidence="4" id="KW-0808">Transferase</keyword>
<proteinExistence type="predicted"/>
<dbReference type="Pfam" id="PF13426">
    <property type="entry name" value="PAS_9"/>
    <property type="match status" value="3"/>
</dbReference>
<keyword evidence="6" id="KW-0472">Membrane</keyword>
<dbReference type="Gene3D" id="3.30.450.20">
    <property type="entry name" value="PAS domain"/>
    <property type="match status" value="5"/>
</dbReference>
<organism evidence="10 11">
    <name type="scientific">Methanoplanus endosymbiosus</name>
    <dbReference type="NCBI Taxonomy" id="33865"/>
    <lineage>
        <taxon>Archaea</taxon>
        <taxon>Methanobacteriati</taxon>
        <taxon>Methanobacteriota</taxon>
        <taxon>Stenosarchaea group</taxon>
        <taxon>Methanomicrobia</taxon>
        <taxon>Methanomicrobiales</taxon>
        <taxon>Methanomicrobiaceae</taxon>
        <taxon>Methanoplanus</taxon>
    </lineage>
</organism>
<evidence type="ECO:0000256" key="6">
    <source>
        <dbReference type="SAM" id="Phobius"/>
    </source>
</evidence>
<evidence type="ECO:0000259" key="9">
    <source>
        <dbReference type="PROSITE" id="PS50113"/>
    </source>
</evidence>
<dbReference type="Proteomes" id="UP001060368">
    <property type="component" value="Chromosome"/>
</dbReference>
<evidence type="ECO:0000259" key="8">
    <source>
        <dbReference type="PROSITE" id="PS50112"/>
    </source>
</evidence>
<name>A0A9E7TLE5_9EURY</name>
<dbReference type="PROSITE" id="PS50112">
    <property type="entry name" value="PAS"/>
    <property type="match status" value="4"/>
</dbReference>
<feature type="transmembrane region" description="Helical" evidence="6">
    <location>
        <begin position="50"/>
        <end position="67"/>
    </location>
</feature>
<dbReference type="EMBL" id="CP096115">
    <property type="protein sequence ID" value="UUX93660.1"/>
    <property type="molecule type" value="Genomic_DNA"/>
</dbReference>
<dbReference type="NCBIfam" id="TIGR00229">
    <property type="entry name" value="sensory_box"/>
    <property type="match status" value="4"/>
</dbReference>
<dbReference type="InterPro" id="IPR035965">
    <property type="entry name" value="PAS-like_dom_sf"/>
</dbReference>
<feature type="domain" description="PAS" evidence="8">
    <location>
        <begin position="251"/>
        <end position="322"/>
    </location>
</feature>
<dbReference type="CDD" id="cd00130">
    <property type="entry name" value="PAS"/>
    <property type="match status" value="3"/>
</dbReference>